<proteinExistence type="inferred from homology"/>
<feature type="transmembrane region" description="Helical" evidence="6">
    <location>
        <begin position="107"/>
        <end position="123"/>
    </location>
</feature>
<feature type="transmembrane region" description="Helical" evidence="6">
    <location>
        <begin position="79"/>
        <end position="100"/>
    </location>
</feature>
<comment type="similarity">
    <text evidence="2">Belongs to the archaeal/bacterial/fungal opsin family.</text>
</comment>
<keyword evidence="3 6" id="KW-0812">Transmembrane</keyword>
<reference evidence="7" key="1">
    <citation type="journal article" date="2020" name="Nature">
        <title>Giant virus diversity and host interactions through global metagenomics.</title>
        <authorList>
            <person name="Schulz F."/>
            <person name="Roux S."/>
            <person name="Paez-Espino D."/>
            <person name="Jungbluth S."/>
            <person name="Walsh D.A."/>
            <person name="Denef V.J."/>
            <person name="McMahon K.D."/>
            <person name="Konstantinidis K.T."/>
            <person name="Eloe-Fadrosh E.A."/>
            <person name="Kyrpides N.C."/>
            <person name="Woyke T."/>
        </authorList>
    </citation>
    <scope>NUCLEOTIDE SEQUENCE</scope>
    <source>
        <strain evidence="7">GVMAG-M-3300023174-107</strain>
    </source>
</reference>
<name>A0A6C0D428_9ZZZZ</name>
<dbReference type="InterPro" id="IPR001425">
    <property type="entry name" value="Arc/bac/fun_rhodopsins"/>
</dbReference>
<accession>A0A6C0D428</accession>
<protein>
    <recommendedName>
        <fullName evidence="8">Bacteriorhodopsin-like protein</fullName>
    </recommendedName>
</protein>
<dbReference type="AlphaFoldDB" id="A0A6C0D428"/>
<evidence type="ECO:0000256" key="6">
    <source>
        <dbReference type="SAM" id="Phobius"/>
    </source>
</evidence>
<dbReference type="SUPFAM" id="SSF81321">
    <property type="entry name" value="Family A G protein-coupled receptor-like"/>
    <property type="match status" value="1"/>
</dbReference>
<evidence type="ECO:0000256" key="5">
    <source>
        <dbReference type="ARBA" id="ARBA00023136"/>
    </source>
</evidence>
<feature type="transmembrane region" description="Helical" evidence="6">
    <location>
        <begin position="6"/>
        <end position="24"/>
    </location>
</feature>
<organism evidence="7">
    <name type="scientific">viral metagenome</name>
    <dbReference type="NCBI Taxonomy" id="1070528"/>
    <lineage>
        <taxon>unclassified sequences</taxon>
        <taxon>metagenomes</taxon>
        <taxon>organismal metagenomes</taxon>
    </lineage>
</organism>
<dbReference type="Gene3D" id="1.20.1070.10">
    <property type="entry name" value="Rhodopsin 7-helix transmembrane proteins"/>
    <property type="match status" value="1"/>
</dbReference>
<keyword evidence="5 6" id="KW-0472">Membrane</keyword>
<evidence type="ECO:0000256" key="4">
    <source>
        <dbReference type="ARBA" id="ARBA00022989"/>
    </source>
</evidence>
<dbReference type="EMBL" id="MN739521">
    <property type="protein sequence ID" value="QHT10465.1"/>
    <property type="molecule type" value="Genomic_DNA"/>
</dbReference>
<feature type="transmembrane region" description="Helical" evidence="6">
    <location>
        <begin position="192"/>
        <end position="213"/>
    </location>
</feature>
<keyword evidence="4 6" id="KW-1133">Transmembrane helix</keyword>
<feature type="transmembrane region" description="Helical" evidence="6">
    <location>
        <begin position="36"/>
        <end position="55"/>
    </location>
</feature>
<evidence type="ECO:0000256" key="1">
    <source>
        <dbReference type="ARBA" id="ARBA00004141"/>
    </source>
</evidence>
<comment type="subcellular location">
    <subcellularLocation>
        <location evidence="1">Membrane</location>
        <topology evidence="1">Multi-pass membrane protein</topology>
    </subcellularLocation>
</comment>
<dbReference type="SMART" id="SM01021">
    <property type="entry name" value="Bac_rhodopsin"/>
    <property type="match status" value="1"/>
</dbReference>
<evidence type="ECO:0000256" key="3">
    <source>
        <dbReference type="ARBA" id="ARBA00022692"/>
    </source>
</evidence>
<evidence type="ECO:0008006" key="8">
    <source>
        <dbReference type="Google" id="ProtNLM"/>
    </source>
</evidence>
<dbReference type="Pfam" id="PF01036">
    <property type="entry name" value="Bac_rhodopsin"/>
    <property type="match status" value="1"/>
</dbReference>
<evidence type="ECO:0000313" key="7">
    <source>
        <dbReference type="EMBL" id="QHT10465.1"/>
    </source>
</evidence>
<evidence type="ECO:0000256" key="2">
    <source>
        <dbReference type="ARBA" id="ARBA00008130"/>
    </source>
</evidence>
<dbReference type="GO" id="GO:0016020">
    <property type="term" value="C:membrane"/>
    <property type="evidence" value="ECO:0007669"/>
    <property type="project" value="UniProtKB-SubCell"/>
</dbReference>
<feature type="transmembrane region" description="Helical" evidence="6">
    <location>
        <begin position="166"/>
        <end position="186"/>
    </location>
</feature>
<sequence length="220" mass="26074">METYVFSFYLTYILLLTTATITFIEAMRTKIREVQHVMNLETCISLIGSYFYYVFNEKIKASQEKKQTIDWREITQLRYIDWSITTPFMLLVLSLVLSFNSKTKIKLHWFAAIVFFNYAMLYFGYLGETGKVERMIADICGFIAFFVTFGIIFMQYVLPRFNLDNYVLFGGYIFLWSIYGIAYNFTEINKNIIMNYLDLTSKCLVGIGLWIYYAKIIRFT</sequence>
<feature type="transmembrane region" description="Helical" evidence="6">
    <location>
        <begin position="135"/>
        <end position="154"/>
    </location>
</feature>